<protein>
    <recommendedName>
        <fullName evidence="4">DUF2846 domain-containing protein</fullName>
    </recommendedName>
</protein>
<evidence type="ECO:0000256" key="1">
    <source>
        <dbReference type="SAM" id="SignalP"/>
    </source>
</evidence>
<sequence precursor="true">MKRIIALAMVIAIAFLSGCTTKLQNFSNNQKLEPDNSNGIVVIAYESDTAIYSLTFSGPGNYELEHTLYDDNHNFVVTSIPAGTYDITKVKIISKYQYIPLGTNEKANWKVNIEPNKINYIGHFNIENVGRGFIVQIKNSSTIAMEFLQKNFPDLLARYQLTYSKDGPEDAFFDYINKLQGGK</sequence>
<dbReference type="AlphaFoldDB" id="A0A1B3BBP2"/>
<accession>A0A1B3BBP2</accession>
<dbReference type="OrthoDB" id="5737916at2"/>
<dbReference type="RefSeq" id="WP_068992053.1">
    <property type="nucleotide sequence ID" value="NZ_CP012418.1"/>
</dbReference>
<dbReference type="PROSITE" id="PS51257">
    <property type="entry name" value="PROKAR_LIPOPROTEIN"/>
    <property type="match status" value="1"/>
</dbReference>
<gene>
    <name evidence="2" type="ORF">KS2013_1501</name>
</gene>
<keyword evidence="1" id="KW-0732">Signal</keyword>
<proteinExistence type="predicted"/>
<keyword evidence="3" id="KW-1185">Reference proteome</keyword>
<feature type="chain" id="PRO_5008544135" description="DUF2846 domain-containing protein" evidence="1">
    <location>
        <begin position="23"/>
        <end position="183"/>
    </location>
</feature>
<reference evidence="3" key="1">
    <citation type="submission" date="2015-08" db="EMBL/GenBank/DDBJ databases">
        <authorList>
            <person name="Kim K.M."/>
        </authorList>
    </citation>
    <scope>NUCLEOTIDE SEQUENCE [LARGE SCALE GENOMIC DNA]</scope>
    <source>
        <strain evidence="3">KCTC 23892</strain>
    </source>
</reference>
<dbReference type="KEGG" id="ksd:KS2013_1501"/>
<dbReference type="Proteomes" id="UP000094147">
    <property type="component" value="Chromosome"/>
</dbReference>
<dbReference type="STRING" id="1144748.KS2013_1501"/>
<name>A0A1B3BBP2_9GAMM</name>
<evidence type="ECO:0008006" key="4">
    <source>
        <dbReference type="Google" id="ProtNLM"/>
    </source>
</evidence>
<feature type="signal peptide" evidence="1">
    <location>
        <begin position="1"/>
        <end position="22"/>
    </location>
</feature>
<evidence type="ECO:0000313" key="3">
    <source>
        <dbReference type="Proteomes" id="UP000094147"/>
    </source>
</evidence>
<evidence type="ECO:0000313" key="2">
    <source>
        <dbReference type="EMBL" id="AOE50213.1"/>
    </source>
</evidence>
<dbReference type="EMBL" id="CP012418">
    <property type="protein sequence ID" value="AOE50213.1"/>
    <property type="molecule type" value="Genomic_DNA"/>
</dbReference>
<organism evidence="2 3">
    <name type="scientific">Kangiella sediminilitoris</name>
    <dbReference type="NCBI Taxonomy" id="1144748"/>
    <lineage>
        <taxon>Bacteria</taxon>
        <taxon>Pseudomonadati</taxon>
        <taxon>Pseudomonadota</taxon>
        <taxon>Gammaproteobacteria</taxon>
        <taxon>Kangiellales</taxon>
        <taxon>Kangiellaceae</taxon>
        <taxon>Kangiella</taxon>
    </lineage>
</organism>